<dbReference type="OrthoDB" id="1707624at2"/>
<proteinExistence type="predicted"/>
<dbReference type="RefSeq" id="WP_072745128.1">
    <property type="nucleotide sequence ID" value="NZ_FQXR01000016.1"/>
</dbReference>
<organism evidence="1 2">
    <name type="scientific">Sporanaerobacter acetigenes DSM 13106</name>
    <dbReference type="NCBI Taxonomy" id="1123281"/>
    <lineage>
        <taxon>Bacteria</taxon>
        <taxon>Bacillati</taxon>
        <taxon>Bacillota</taxon>
        <taxon>Tissierellia</taxon>
        <taxon>Tissierellales</taxon>
        <taxon>Sporanaerobacteraceae</taxon>
        <taxon>Sporanaerobacter</taxon>
    </lineage>
</organism>
<name>A0A1M5YWJ5_9FIRM</name>
<dbReference type="EMBL" id="FQXR01000016">
    <property type="protein sequence ID" value="SHI16214.1"/>
    <property type="molecule type" value="Genomic_DNA"/>
</dbReference>
<dbReference type="Proteomes" id="UP000184389">
    <property type="component" value="Unassembled WGS sequence"/>
</dbReference>
<accession>A0A1M5YWJ5</accession>
<keyword evidence="2" id="KW-1185">Reference proteome</keyword>
<evidence type="ECO:0000313" key="2">
    <source>
        <dbReference type="Proteomes" id="UP000184389"/>
    </source>
</evidence>
<evidence type="ECO:0000313" key="1">
    <source>
        <dbReference type="EMBL" id="SHI16214.1"/>
    </source>
</evidence>
<dbReference type="AlphaFoldDB" id="A0A1M5YWJ5"/>
<protein>
    <submittedName>
        <fullName evidence="1">Uncharacterized protein</fullName>
    </submittedName>
</protein>
<reference evidence="1 2" key="1">
    <citation type="submission" date="2016-11" db="EMBL/GenBank/DDBJ databases">
        <authorList>
            <person name="Jaros S."/>
            <person name="Januszkiewicz K."/>
            <person name="Wedrychowicz H."/>
        </authorList>
    </citation>
    <scope>NUCLEOTIDE SEQUENCE [LARGE SCALE GENOMIC DNA]</scope>
    <source>
        <strain evidence="1 2">DSM 13106</strain>
    </source>
</reference>
<gene>
    <name evidence="1" type="ORF">SAMN02745180_02501</name>
</gene>
<sequence>MYRIVCESYENYKSDFLPNNTDAYRYKITKPLELIVDLSLYEEEKNNNTINYQKLEDFIYLLKKNIQEYPNFKSFLWSLESRDIYGRDYGVLSEEEFSELQKIVNMFLKLSYWG</sequence>